<reference evidence="3" key="2">
    <citation type="submission" date="2025-04" db="UniProtKB">
        <authorList>
            <consortium name="RefSeq"/>
        </authorList>
    </citation>
    <scope>IDENTIFICATION</scope>
</reference>
<evidence type="ECO:0000313" key="2">
    <source>
        <dbReference type="Proteomes" id="UP001652680"/>
    </source>
</evidence>
<protein>
    <submittedName>
        <fullName evidence="3">Uncharacterized protein LOC108043096</fullName>
    </submittedName>
</protein>
<accession>A0A6P4EKM9</accession>
<keyword evidence="2" id="KW-1185">Reference proteome</keyword>
<name>A0A6P4EKM9_DRORH</name>
<organism evidence="3">
    <name type="scientific">Drosophila rhopaloa</name>
    <name type="common">Fruit fly</name>
    <dbReference type="NCBI Taxonomy" id="1041015"/>
    <lineage>
        <taxon>Eukaryota</taxon>
        <taxon>Metazoa</taxon>
        <taxon>Ecdysozoa</taxon>
        <taxon>Arthropoda</taxon>
        <taxon>Hexapoda</taxon>
        <taxon>Insecta</taxon>
        <taxon>Pterygota</taxon>
        <taxon>Neoptera</taxon>
        <taxon>Endopterygota</taxon>
        <taxon>Diptera</taxon>
        <taxon>Brachycera</taxon>
        <taxon>Muscomorpha</taxon>
        <taxon>Ephydroidea</taxon>
        <taxon>Drosophilidae</taxon>
        <taxon>Drosophila</taxon>
        <taxon>Sophophora</taxon>
    </lineage>
</organism>
<dbReference type="OrthoDB" id="7848683at2759"/>
<reference evidence="1" key="3">
    <citation type="submission" date="2025-05" db="UniProtKB">
        <authorList>
            <consortium name="EnsemblMetazoa"/>
        </authorList>
    </citation>
    <scope>IDENTIFICATION</scope>
</reference>
<dbReference type="EnsemblMetazoa" id="XM_017121645.2">
    <property type="protein sequence ID" value="XP_016977134.1"/>
    <property type="gene ID" value="LOC108043096"/>
</dbReference>
<gene>
    <name evidence="3" type="primary">LOC108043096</name>
    <name evidence="1" type="synonym">108043096</name>
</gene>
<evidence type="ECO:0000313" key="3">
    <source>
        <dbReference type="RefSeq" id="XP_016977134.1"/>
    </source>
</evidence>
<evidence type="ECO:0000313" key="1">
    <source>
        <dbReference type="EnsemblMetazoa" id="XP_016977134.1"/>
    </source>
</evidence>
<dbReference type="Proteomes" id="UP001652680">
    <property type="component" value="Unassembled WGS sequence"/>
</dbReference>
<proteinExistence type="predicted"/>
<dbReference type="GeneID" id="108043096"/>
<dbReference type="RefSeq" id="XP_016977134.1">
    <property type="nucleotide sequence ID" value="XM_017121645.1"/>
</dbReference>
<reference evidence="2" key="1">
    <citation type="journal article" date="2021" name="Elife">
        <title>Highly contiguous assemblies of 101 drosophilid genomes.</title>
        <authorList>
            <person name="Kim B.Y."/>
            <person name="Wang J.R."/>
            <person name="Miller D.E."/>
            <person name="Barmina O."/>
            <person name="Delaney E."/>
            <person name="Thompson A."/>
            <person name="Comeault A.A."/>
            <person name="Peede D."/>
            <person name="D'Agostino E.R."/>
            <person name="Pelaez J."/>
            <person name="Aguilar J.M."/>
            <person name="Haji D."/>
            <person name="Matsunaga T."/>
            <person name="Armstrong E.E."/>
            <person name="Zych M."/>
            <person name="Ogawa Y."/>
            <person name="Stamenkovic-Radak M."/>
            <person name="Jelic M."/>
            <person name="Veselinovic M.S."/>
            <person name="Tanaskovic M."/>
            <person name="Eric P."/>
            <person name="Gao J.J."/>
            <person name="Katoh T.K."/>
            <person name="Toda M.J."/>
            <person name="Watabe H."/>
            <person name="Watada M."/>
            <person name="Davis J.S."/>
            <person name="Moyle L.C."/>
            <person name="Manoli G."/>
            <person name="Bertolini E."/>
            <person name="Kostal V."/>
            <person name="Hawley R.S."/>
            <person name="Takahashi A."/>
            <person name="Jones C.D."/>
            <person name="Price D.K."/>
            <person name="Whiteman N."/>
            <person name="Kopp A."/>
            <person name="Matute D.R."/>
            <person name="Petrov D.A."/>
        </authorList>
    </citation>
    <scope>NUCLEOTIDE SEQUENCE [LARGE SCALE GENOMIC DNA]</scope>
</reference>
<dbReference type="AlphaFoldDB" id="A0A6P4EKM9"/>
<sequence length="153" mass="17750">MSNSNVLTIGNESSESLDKLHSTKNSKANFDIAFEKRMQKLLLEGDKPPKLDETSIDRFAATEIMKNGKQYYEFGPDNFKNGTIISAVLFDPKGMLLRVKNRIGKEHWVNENVIQYRKNSMIYIQQIVSDALREEEMEIYQYLRYLNKSACTK</sequence>